<feature type="disulfide bond" evidence="12">
    <location>
        <begin position="817"/>
        <end position="826"/>
    </location>
</feature>
<dbReference type="FunFam" id="2.60.120.260:FF:000444">
    <property type="entry name" value="Laminin subunit alpha 5"/>
    <property type="match status" value="1"/>
</dbReference>
<dbReference type="GO" id="GO:0043256">
    <property type="term" value="C:laminin complex"/>
    <property type="evidence" value="ECO:0007669"/>
    <property type="project" value="UniProtKB-ARBA"/>
</dbReference>
<feature type="disulfide bond" evidence="12">
    <location>
        <begin position="1632"/>
        <end position="1644"/>
    </location>
</feature>
<sequence length="3924" mass="429926">MAKAAERGGVWLPRSLLLLALLPLPAAARPPASFPSDVNGHSLHPPYFNLAEGTRISATATCGEEAAGAGSRRAVEDLYCKLVGGPVAGGDPNQTIQGQYCDICSSANSNKAHPITNAIDGTERWWQSPPLSRGLEFNQVNVTLDLGQCQQQPHLNGFISKVHQGSHHGLGRGSQKGREGPSANSHQIPGSKGCVGAAQMRRASGPVVLDIVEKRLSSGHSFYPVRLHIDKRELFHVAYVLIKFANSPRPDLWVLERSTDFGLTYEPWQYFASSKRDCIEKFGQHTVDRITRDDHAICTTEYSRIVPLENGEIVVSLVNGRPGAMNFSYSPLLRNFTKATNIRLRFLQTNTLLGHLMGKALRDPTVTRRYYYSIKDISIGGRCVCHGHADVCDAKDPSDPYRLQCDCQHHTCGGSCDRCCPGYNQFPWKPATADSANECQPCNCNGHAYDCYYDPEVDRHKASRSREDKFEGGGVCIDCQHHTTGINCERCIPGYYRSPDHPIDSPYVCYRCNCESDFTDGTCEDLTGRCYCKPNFTGEHCQACAEGYLNFPHCYRKWGLTAGSPQGHQLQLCSWDVLSPCHSCPRRSSFGRSSFLSQQYWRASASCRTDNNICLPCVLPTLHLHTSVVLRPPSHPSSQAWCALSVCPHPDCDCYAGGTEGNACRKDPRVGMCVCKPNFQGTHCDQCAPGHYGPSCQPCQCSGPGQYDGTCDSETGQCLCRTGFEGQSCDQCAPGYFNYPLCQCEYLSFTVCGCSAVGTLPGGCDSAGNCFCRAEFAGPRCEQCSPGHHSYPHCYACSCDSRGAVDNNCSPAGQCRCHGNFAGHTCNQCALGFYGYPSCTPCQCSREGSLHGTCDQDTGQCSCRPKVTGLRCDSCVPGAYGFPHCEVGSCNPAGLETADPSLASGSCACRAYVEGPACDRCKPGYWNLTPENPYGCLSCKCDTKGTVSGITECRQGDGQCFCKANVCGQFCSACKDGYFNMENANYFGCQGELLLSSLARRECEQALPARRLPVRRRRGPGTVLRGAERSLSLPAEHSGSHLHPVSAPGTLCLPPPARDHYFPDLHHLKFELEEGTTPSGRAVRFGYNPLEFEGFSWRGYAQMSSIQPKVVVTLNVTSPDLFRLVFRYVSRGPASVEGRVSVVEEGKFNVCGNCTEQTKQIVFAPSTEPAFVTVPQNSFGEPFVLNPSTWSLVVEAQGVLLDYLVLLPSSYYEAPILQLKVTEPCVYQPAPEQATQNCLLYKYLSVEGFPAVAGVDAVCRLDNRLPRPCPTEQLTPSHPSMATCSGTDVEVQLSLPVAQPGKYMLLVEYANTNALQTVGIAVSSPPSATQQGTFTFYPCVYSFLCRGIAVDSQSRMATFELTSEATVRFTSDLADFFLHKVYLIPAAQFTVELIEPRVHCISVHGTFSTNSSSCVPSRFLKLSQSIILEGAQALPIDPEVPLAQAVHVAPAGVPVEPAPRPPTAMDPTAELILLQSPQAAVVFNSRIQTLGRYAFILHFYQPSHPTFPVEVLINGGRIWQGQTNANFCPHGYGCRSLVVSEDQIILDVTDNDLTVVVRVPEGKQLWLDYILVVPEDSYTSQYLQEEPLDKSYDFISSCGINSFYINPSTSSRFCRDSAISLSLFYNNGAQPCRCHEAGARGSQCQPFGGQCPCKSNVIGRECSRCATGYWGFPNCRPCDCGTRLCDEVTGQCICPPHTLKPECVVCEPQTFGCHPLIGCEDCNCSRPGVQELTEPGCDVDSGQCRCKPNIIGRQCDLCAPGYYHYPECRRCDCHQAGTQASVCDPVTGKCHCKENVEGLRCDQCRLGTFSLDATNPKGCTKCFCFGATDRCRSAEKHRAEFVDMNGWLLLSSDRQEVPTALSPREQLVTADLKNLPDAYQELYWVAPNSYLGDQVSSYGGHLRYELHSNPRRGDVFIPMESRPDVILKGNQMSIMFLEGAYPSPGEAHQGQLQLVEGNFRHTETHNPVSREELMMVLANLEQLQIRALFSQLSSSMSLHRVVLEMATDTATGVHASNVELCFCPANYQGDSCQICLFLSPQECAPGYYRDTKGLFLGKCIPCHCNGHSDQCLPGSGICLVMLSPGLAFSLQNCQHNTEGDHCERCKDGYMGSPSAQEPLQCVGCPCPLSVASNNFAVGCIHKGNNMQCLCKPGYAGPNCERCAPGYYGNPLVIGSSCQPCDCSGNTDPNMLFSSCDSLTGACSGCMQHTAGTRCQLCAPGYYGDAVVAKNCTQCNCSPCGTESCHPQTGQCFCKTGVTGQRCDRCEEGYYGFEGCSGCRRCDCDVGAVGSSCHVQSGQCSCLPGVSGSRCHQCAPGYWGFGQGGCTKCECRGGSCDPRSGECTCPNGLTGKQCDVCLREHEILVANGPDGIKCEVCDSCVLLLLEDLQSIETSFPSIRGQLVSLNASSIAWARLHGLNGTILAIANQLREYHRAMSRVRQRADELEDENMDLTQDLNALQHKMTMTHREAIRVEQHTRDMYQRGEQLLLHIQSIQRGIADLVRQMARLGAANASTTSGEEFRQKLTEVERMLREMKERSLGAQEELARREHEEAQKLLHRVKNELHARWQSNQDLLSSIQEQLAQHSSQLMDLRDALNEAVNKTRQTEELNSLNQNNLEESQQKSQELQKQHALVQETLQMAKDALAQVSDFLQMMERAKEEYEKLAALLDGAKLPLTERVKKFSPASSKIPIVEQAEEHARLLDELARNLSGIIQDTNQDGFIQRAVNASNAYASIIEAVRKAEQAAHNADKAASEALMNVISENLGATSRTLKRNSSSLEEAARGQQNKLNGAIKGTLQTAKDKLADLRVRKEQLLTQLQSVQDMLGREQEDTKDTIQNAKAAAAEANETAARVEDALSTMKKNLDEWKNQYGGLRNEDLNQAVQDARKSVSSLESTIPLLLEKLSSLENRRNKNATVSENIVRIRQLITQARNAASKVKVPMKFNGSSGVQVRMPSNLQDLAAYTSLKFYIQNPEPRSQQDEAEEGRFVLYLGSQEATGDYLGIVLKDHRVHWIYKLGEEEPASLSVDEDIGEQFVTISINRILQYGHMSVIVERQRVLEIKGDSVAKGEQGLLNLDPRNVVFYVGGYPSSFTPPPALRYPNYRGCLELDTLNEEVVSLYNFQHTFELDTAAEKPCARSKSTGDPWLTDGSYFDGTGYAEIKFESQFGTTKRFEQEIRVVSYNGIIFFLENQAAASWTPDECPSCLPQGQFLCLAIQDGKLALYYDFSSGLEMAKPSNSSSLTISSTTNKAIQIFLLKMNNKKRILVRVERLTIFVVEQENSLENAVSYYLGGVPPAVLPPSLKSLFPTGGPIRGCMKGLKALGKYVDLKRMSTVGVSYGCTSDLLVARSVNVHGHGYLTLALTDVPGLRDFYSGFSFQTSQPEGLLYHHSTQEGTCQVSIQRGQLALNLLGSEVTTDGAYADGRAHYVAFYSDARGVRLYVDDELQDTRTGPRPSRRQRRQDGRRLFQLGGSPDPGALSNLTGCIGNVFVKRVSEPQMVVDLQQNVESINVTMSCPVGEQSQQLRVTPKKDRRKPKVPGKPAPKGRRHDRDGLCQLHPQPRAARGTFRFGGAPGSRWEFEEIPASFGWRSHFSLEVKLNSSSGLLFYVAGKRGSSMALFVSNGRFVFLVDVGRHRLRIRSKDKYRDRRWHTVFFSRDQSRAQLVIDGLRAQGAAVASTGLFVAQTPLYVGGLPAGKAKAHIPAASASSFDGCLRNLQLDGRPLGPPSRTFGVTPCYEGTLESGVFFTEDGGSIALADTVMTEQDLEVTLEVRPRSASGLIFHIGTRRSHHLLLYMEETKVTVRAGAGANEFSASVTCPALCDGQWHTIAVTKWKNIIQVDVDAEGNHTVGPSQPPAPSTRATFSLGGLPETDKASTGLLLPPLPHYVGCVRSLQINQRHVDLPRAGTARGSVGLKGCPVL</sequence>
<keyword evidence="5" id="KW-0677">Repeat</keyword>
<feature type="disulfide bond" evidence="12">
    <location>
        <begin position="2205"/>
        <end position="2214"/>
    </location>
</feature>
<feature type="disulfide bond" evidence="12">
    <location>
        <begin position="1771"/>
        <end position="1783"/>
    </location>
</feature>
<feature type="disulfide bond" evidence="12">
    <location>
        <begin position="909"/>
        <end position="918"/>
    </location>
</feature>
<dbReference type="PRINTS" id="PR00011">
    <property type="entry name" value="EGFLAMININ"/>
</dbReference>
<feature type="disulfide bond" evidence="12">
    <location>
        <begin position="2253"/>
        <end position="2262"/>
    </location>
</feature>
<keyword evidence="10" id="KW-0325">Glycoprotein</keyword>
<keyword evidence="2" id="KW-0964">Secreted</keyword>
<feature type="domain" description="Laminin EGF-like" evidence="17">
    <location>
        <begin position="2124"/>
        <end position="2179"/>
    </location>
</feature>
<dbReference type="InterPro" id="IPR001791">
    <property type="entry name" value="Laminin_G"/>
</dbReference>
<dbReference type="Pfam" id="PF24973">
    <property type="entry name" value="EGF_LMN_ATRN"/>
    <property type="match status" value="2"/>
</dbReference>
<dbReference type="InterPro" id="IPR013320">
    <property type="entry name" value="ConA-like_dom_sf"/>
</dbReference>
<feature type="coiled-coil region" evidence="13">
    <location>
        <begin position="2428"/>
        <end position="2462"/>
    </location>
</feature>
<keyword evidence="7" id="KW-0130">Cell adhesion</keyword>
<evidence type="ECO:0000259" key="18">
    <source>
        <dbReference type="PROSITE" id="PS51115"/>
    </source>
</evidence>
<dbReference type="Gene3D" id="2.10.25.10">
    <property type="entry name" value="Laminin"/>
    <property type="match status" value="17"/>
</dbReference>
<evidence type="ECO:0000259" key="16">
    <source>
        <dbReference type="PROSITE" id="PS50025"/>
    </source>
</evidence>
<dbReference type="GO" id="GO:0030334">
    <property type="term" value="P:regulation of cell migration"/>
    <property type="evidence" value="ECO:0007669"/>
    <property type="project" value="InterPro"/>
</dbReference>
<feature type="disulfide bond" evidence="12">
    <location>
        <begin position="752"/>
        <end position="764"/>
    </location>
</feature>
<feature type="disulfide bond" evidence="12">
    <location>
        <begin position="2150"/>
        <end position="2159"/>
    </location>
</feature>
<dbReference type="InterPro" id="IPR050440">
    <property type="entry name" value="Laminin/Netrin_ECM"/>
</dbReference>
<feature type="compositionally biased region" description="Basic residues" evidence="14">
    <location>
        <begin position="3534"/>
        <end position="3551"/>
    </location>
</feature>
<accession>A0A218UZQ8</accession>
<evidence type="ECO:0000256" key="9">
    <source>
        <dbReference type="ARBA" id="ARBA00023157"/>
    </source>
</evidence>
<keyword evidence="21" id="KW-1185">Reference proteome</keyword>
<evidence type="ECO:0000256" key="14">
    <source>
        <dbReference type="SAM" id="MobiDB-lite"/>
    </source>
</evidence>
<evidence type="ECO:0000256" key="5">
    <source>
        <dbReference type="ARBA" id="ARBA00022737"/>
    </source>
</evidence>
<feature type="domain" description="Laminin EGF-like" evidence="17">
    <location>
        <begin position="797"/>
        <end position="841"/>
    </location>
</feature>
<dbReference type="Gene3D" id="2.60.120.200">
    <property type="match status" value="5"/>
</dbReference>
<dbReference type="GO" id="GO:0045995">
    <property type="term" value="P:regulation of embryonic development"/>
    <property type="evidence" value="ECO:0007669"/>
    <property type="project" value="InterPro"/>
</dbReference>
<dbReference type="FunFam" id="2.60.120.200:FF:000151">
    <property type="entry name" value="Laminin subunit alpha 5"/>
    <property type="match status" value="1"/>
</dbReference>
<dbReference type="FunFam" id="2.60.120.200:FF:000271">
    <property type="entry name" value="Laminin alpha 5"/>
    <property type="match status" value="1"/>
</dbReference>
<evidence type="ECO:0000256" key="7">
    <source>
        <dbReference type="ARBA" id="ARBA00022889"/>
    </source>
</evidence>
<feature type="domain" description="Laminin EGF-like" evidence="17">
    <location>
        <begin position="939"/>
        <end position="991"/>
    </location>
</feature>
<dbReference type="Pfam" id="PF02210">
    <property type="entry name" value="Laminin_G_2"/>
    <property type="match status" value="4"/>
</dbReference>
<dbReference type="PROSITE" id="PS00022">
    <property type="entry name" value="EGF_1"/>
    <property type="match status" value="2"/>
</dbReference>
<feature type="domain" description="Laminin G" evidence="16">
    <location>
        <begin position="3570"/>
        <end position="3739"/>
    </location>
</feature>
<feature type="region of interest" description="Disordered" evidence="14">
    <location>
        <begin position="163"/>
        <end position="193"/>
    </location>
</feature>
<feature type="domain" description="Laminin G" evidence="16">
    <location>
        <begin position="3351"/>
        <end position="3519"/>
    </location>
</feature>
<dbReference type="Pfam" id="PF00052">
    <property type="entry name" value="Laminin_B"/>
    <property type="match status" value="1"/>
</dbReference>
<keyword evidence="9 12" id="KW-1015">Disulfide bond</keyword>
<feature type="disulfide bond" evidence="12">
    <location>
        <begin position="1634"/>
        <end position="1651"/>
    </location>
</feature>
<feature type="domain" description="Laminin EGF-like" evidence="17">
    <location>
        <begin position="512"/>
        <end position="556"/>
    </location>
</feature>
<keyword evidence="4 15" id="KW-0732">Signal</keyword>
<dbReference type="FunFam" id="2.10.25.10:FF:000083">
    <property type="entry name" value="Laminin subunit alpha"/>
    <property type="match status" value="2"/>
</dbReference>
<dbReference type="SUPFAM" id="SSF49899">
    <property type="entry name" value="Concanavalin A-like lectins/glucanases"/>
    <property type="match status" value="5"/>
</dbReference>
<dbReference type="GO" id="GO:0007155">
    <property type="term" value="P:cell adhesion"/>
    <property type="evidence" value="ECO:0007669"/>
    <property type="project" value="UniProtKB-KW"/>
</dbReference>
<dbReference type="SUPFAM" id="SSF57196">
    <property type="entry name" value="EGF/Laminin"/>
    <property type="match status" value="18"/>
</dbReference>
<dbReference type="Proteomes" id="UP000197619">
    <property type="component" value="Unassembled WGS sequence"/>
</dbReference>
<evidence type="ECO:0000256" key="10">
    <source>
        <dbReference type="ARBA" id="ARBA00023180"/>
    </source>
</evidence>
<evidence type="ECO:0000259" key="19">
    <source>
        <dbReference type="PROSITE" id="PS51117"/>
    </source>
</evidence>
<feature type="region of interest" description="Disordered" evidence="14">
    <location>
        <begin position="3523"/>
        <end position="3556"/>
    </location>
</feature>
<feature type="domain" description="Laminin EGF-like" evidence="17">
    <location>
        <begin position="1632"/>
        <end position="1677"/>
    </location>
</feature>
<dbReference type="CDD" id="cd00055">
    <property type="entry name" value="EGF_Lam"/>
    <property type="match status" value="18"/>
</dbReference>
<dbReference type="GO" id="GO:0005576">
    <property type="term" value="C:extracellular region"/>
    <property type="evidence" value="ECO:0007669"/>
    <property type="project" value="UniProtKB-ARBA"/>
</dbReference>
<dbReference type="FunFam" id="2.10.25.10:FF:000084">
    <property type="entry name" value="Laminin subunit alpha 3"/>
    <property type="match status" value="1"/>
</dbReference>
<feature type="chain" id="PRO_5013370121" evidence="15">
    <location>
        <begin position="29"/>
        <end position="3924"/>
    </location>
</feature>
<dbReference type="InterPro" id="IPR008211">
    <property type="entry name" value="Laminin_N"/>
</dbReference>
<feature type="disulfide bond" evidence="12">
    <location>
        <begin position="2301"/>
        <end position="2310"/>
    </location>
</feature>
<dbReference type="FunFam" id="2.10.25.10:FF:000051">
    <property type="entry name" value="Laminin subunit alpha 4"/>
    <property type="match status" value="1"/>
</dbReference>
<evidence type="ECO:0000259" key="17">
    <source>
        <dbReference type="PROSITE" id="PS50027"/>
    </source>
</evidence>
<dbReference type="GO" id="GO:0007411">
    <property type="term" value="P:axon guidance"/>
    <property type="evidence" value="ECO:0007669"/>
    <property type="project" value="TreeGrafter"/>
</dbReference>
<dbReference type="Pfam" id="PF06008">
    <property type="entry name" value="Laminin_I"/>
    <property type="match status" value="1"/>
</dbReference>
<organism evidence="20 21">
    <name type="scientific">Lonchura striata</name>
    <name type="common">white-rumped munia</name>
    <dbReference type="NCBI Taxonomy" id="40157"/>
    <lineage>
        <taxon>Eukaryota</taxon>
        <taxon>Metazoa</taxon>
        <taxon>Chordata</taxon>
        <taxon>Craniata</taxon>
        <taxon>Vertebrata</taxon>
        <taxon>Euteleostomi</taxon>
        <taxon>Archelosauria</taxon>
        <taxon>Archosauria</taxon>
        <taxon>Dinosauria</taxon>
        <taxon>Saurischia</taxon>
        <taxon>Theropoda</taxon>
        <taxon>Coelurosauria</taxon>
        <taxon>Aves</taxon>
        <taxon>Neognathae</taxon>
        <taxon>Neoaves</taxon>
        <taxon>Telluraves</taxon>
        <taxon>Australaves</taxon>
        <taxon>Passeriformes</taxon>
        <taxon>Passeroidea</taxon>
        <taxon>Estrildidae</taxon>
        <taxon>Estrildinae</taxon>
        <taxon>Lonchura</taxon>
    </lineage>
</organism>
<feature type="domain" description="Laminin EGF-like" evidence="17">
    <location>
        <begin position="699"/>
        <end position="744"/>
    </location>
</feature>
<dbReference type="FunFam" id="2.10.25.10:FF:000033">
    <property type="entry name" value="Laminin subunit alpha 2"/>
    <property type="match status" value="1"/>
</dbReference>
<dbReference type="PROSITE" id="PS50027">
    <property type="entry name" value="EGF_LAM_2"/>
    <property type="match status" value="15"/>
</dbReference>
<feature type="domain" description="Laminin EGF-like" evidence="17">
    <location>
        <begin position="889"/>
        <end position="938"/>
    </location>
</feature>
<evidence type="ECO:0000313" key="20">
    <source>
        <dbReference type="EMBL" id="OWK59126.1"/>
    </source>
</evidence>
<feature type="domain" description="Laminin EGF-like" evidence="17">
    <location>
        <begin position="1771"/>
        <end position="1821"/>
    </location>
</feature>
<feature type="disulfide bond" evidence="12">
    <location>
        <begin position="699"/>
        <end position="711"/>
    </location>
</feature>
<comment type="caution">
    <text evidence="20">The sequence shown here is derived from an EMBL/GenBank/DDBJ whole genome shotgun (WGS) entry which is preliminary data.</text>
</comment>
<name>A0A218UZQ8_9PASE</name>
<dbReference type="FunFam" id="2.10.25.10:FF:000430">
    <property type="entry name" value="Laminin subunit alpha 5"/>
    <property type="match status" value="1"/>
</dbReference>
<evidence type="ECO:0000256" key="12">
    <source>
        <dbReference type="PROSITE-ProRule" id="PRU00460"/>
    </source>
</evidence>
<feature type="disulfide bond" evidence="12">
    <location>
        <begin position="652"/>
        <end position="664"/>
    </location>
</feature>
<dbReference type="InterPro" id="IPR009254">
    <property type="entry name" value="Laminin_aI"/>
</dbReference>
<dbReference type="SMART" id="SM00281">
    <property type="entry name" value="LamB"/>
    <property type="match status" value="1"/>
</dbReference>
<feature type="disulfide bond" evidence="12">
    <location>
        <begin position="532"/>
        <end position="541"/>
    </location>
</feature>
<feature type="disulfide bond" evidence="12">
    <location>
        <begin position="720"/>
        <end position="729"/>
    </location>
</feature>
<evidence type="ECO:0000256" key="2">
    <source>
        <dbReference type="ARBA" id="ARBA00022525"/>
    </source>
</evidence>
<feature type="domain" description="Laminin EGF-like" evidence="17">
    <location>
        <begin position="842"/>
        <end position="887"/>
    </location>
</feature>
<feature type="disulfide bond" evidence="12">
    <location>
        <begin position="797"/>
        <end position="809"/>
    </location>
</feature>
<dbReference type="GO" id="GO:0005102">
    <property type="term" value="F:signaling receptor binding"/>
    <property type="evidence" value="ECO:0007669"/>
    <property type="project" value="InterPro"/>
</dbReference>
<dbReference type="EMBL" id="MUZQ01000085">
    <property type="protein sequence ID" value="OWK59126.1"/>
    <property type="molecule type" value="Genomic_DNA"/>
</dbReference>
<protein>
    <submittedName>
        <fullName evidence="20">Laminin subunit alpha-5</fullName>
    </submittedName>
</protein>
<feature type="signal peptide" evidence="15">
    <location>
        <begin position="1"/>
        <end position="28"/>
    </location>
</feature>
<dbReference type="PANTHER" id="PTHR10574:SF406">
    <property type="entry name" value="LAMININ SUBUNIT ALPHA 5"/>
    <property type="match status" value="1"/>
</dbReference>
<dbReference type="PROSITE" id="PS50025">
    <property type="entry name" value="LAM_G_DOMAIN"/>
    <property type="match status" value="5"/>
</dbReference>
<feature type="coiled-coil region" evidence="13">
    <location>
        <begin position="2518"/>
        <end position="2669"/>
    </location>
</feature>
<dbReference type="FunFam" id="2.10.25.10:FF:000405">
    <property type="entry name" value="Laminin subunit alpha 5"/>
    <property type="match status" value="1"/>
</dbReference>
<reference evidence="20 21" key="1">
    <citation type="submission" date="2017-05" db="EMBL/GenBank/DDBJ databases">
        <title>Genome of assembly of the Bengalese finch, Lonchura striata domestica.</title>
        <authorList>
            <person name="Colquitt B.M."/>
            <person name="Brainard M.S."/>
        </authorList>
    </citation>
    <scope>NUCLEOTIDE SEQUENCE [LARGE SCALE GENOMIC DNA]</scope>
    <source>
        <strain evidence="20">White83orange57</strain>
    </source>
</reference>
<feature type="region of interest" description="Disordered" evidence="14">
    <location>
        <begin position="3449"/>
        <end position="3477"/>
    </location>
</feature>
<evidence type="ECO:0000256" key="15">
    <source>
        <dbReference type="SAM" id="SignalP"/>
    </source>
</evidence>
<feature type="domain" description="Laminin G" evidence="16">
    <location>
        <begin position="3746"/>
        <end position="3921"/>
    </location>
</feature>
<dbReference type="InterPro" id="IPR010307">
    <property type="entry name" value="Laminin_dom_II"/>
</dbReference>
<evidence type="ECO:0000256" key="1">
    <source>
        <dbReference type="ARBA" id="ARBA00004302"/>
    </source>
</evidence>
<feature type="disulfide bond" evidence="12">
    <location>
        <begin position="2217"/>
        <end position="2231"/>
    </location>
</feature>
<dbReference type="PROSITE" id="PS51117">
    <property type="entry name" value="LAMININ_NTER"/>
    <property type="match status" value="1"/>
</dbReference>
<dbReference type="SMART" id="SM00136">
    <property type="entry name" value="LamNT"/>
    <property type="match status" value="1"/>
</dbReference>
<feature type="domain" description="Laminin IV type A" evidence="18">
    <location>
        <begin position="1842"/>
        <end position="2020"/>
    </location>
</feature>
<feature type="disulfide bond" evidence="12">
    <location>
        <begin position="1653"/>
        <end position="1662"/>
    </location>
</feature>
<keyword evidence="3" id="KW-0272">Extracellular matrix</keyword>
<feature type="domain" description="Laminin EGF-like" evidence="17">
    <location>
        <begin position="2281"/>
        <end position="2327"/>
    </location>
</feature>
<dbReference type="InterPro" id="IPR002049">
    <property type="entry name" value="LE_dom"/>
</dbReference>
<feature type="disulfide bond" evidence="12">
    <location>
        <begin position="842"/>
        <end position="854"/>
    </location>
</feature>
<dbReference type="FunFam" id="2.60.120.200:FF:000209">
    <property type="entry name" value="Laminin subunit alpha 5"/>
    <property type="match status" value="1"/>
</dbReference>
<dbReference type="STRING" id="299123.ENSLSDP00000006158"/>
<evidence type="ECO:0000256" key="13">
    <source>
        <dbReference type="SAM" id="Coils"/>
    </source>
</evidence>
<evidence type="ECO:0000256" key="3">
    <source>
        <dbReference type="ARBA" id="ARBA00022530"/>
    </source>
</evidence>
<proteinExistence type="predicted"/>
<dbReference type="InterPro" id="IPR056863">
    <property type="entry name" value="LMN_ATRN_NET-like_EGF"/>
</dbReference>
<feature type="domain" description="Laminin G" evidence="16">
    <location>
        <begin position="2944"/>
        <end position="3139"/>
    </location>
</feature>
<feature type="disulfide bond" evidence="12">
    <location>
        <begin position="863"/>
        <end position="872"/>
    </location>
</feature>
<feature type="disulfide bond" evidence="12">
    <location>
        <begin position="890"/>
        <end position="907"/>
    </location>
</feature>
<evidence type="ECO:0000256" key="11">
    <source>
        <dbReference type="ARBA" id="ARBA00023292"/>
    </source>
</evidence>
<feature type="disulfide bond" evidence="12">
    <location>
        <begin position="1792"/>
        <end position="1801"/>
    </location>
</feature>
<feature type="domain" description="Laminin EGF-like" evidence="17">
    <location>
        <begin position="752"/>
        <end position="796"/>
    </location>
</feature>
<dbReference type="CDD" id="cd00110">
    <property type="entry name" value="LamG"/>
    <property type="match status" value="5"/>
</dbReference>
<evidence type="ECO:0000256" key="6">
    <source>
        <dbReference type="ARBA" id="ARBA00022869"/>
    </source>
</evidence>
<feature type="disulfide bond" evidence="12">
    <location>
        <begin position="772"/>
        <end position="781"/>
    </location>
</feature>
<dbReference type="CDD" id="cd00176">
    <property type="entry name" value="SPEC"/>
    <property type="match status" value="1"/>
</dbReference>
<dbReference type="PROSITE" id="PS01248">
    <property type="entry name" value="EGF_LAM_1"/>
    <property type="match status" value="9"/>
</dbReference>
<keyword evidence="6" id="KW-0084">Basement membrane</keyword>
<dbReference type="Pfam" id="PF00055">
    <property type="entry name" value="Laminin_N"/>
    <property type="match status" value="2"/>
</dbReference>
<feature type="domain" description="Laminin EGF-like" evidence="17">
    <location>
        <begin position="2234"/>
        <end position="2280"/>
    </location>
</feature>
<dbReference type="PANTHER" id="PTHR10574">
    <property type="entry name" value="NETRIN/LAMININ-RELATED"/>
    <property type="match status" value="1"/>
</dbReference>
<dbReference type="GO" id="GO:0009887">
    <property type="term" value="P:animal organ morphogenesis"/>
    <property type="evidence" value="ECO:0007669"/>
    <property type="project" value="TreeGrafter"/>
</dbReference>
<feature type="disulfide bond" evidence="12">
    <location>
        <begin position="701"/>
        <end position="718"/>
    </location>
</feature>
<keyword evidence="8 13" id="KW-0175">Coiled coil</keyword>
<dbReference type="Gene3D" id="2.60.120.260">
    <property type="entry name" value="Galactose-binding domain-like"/>
    <property type="match status" value="2"/>
</dbReference>
<dbReference type="FunFam" id="2.10.25.10:FF:000437">
    <property type="entry name" value="Laminin subunit alpha 5"/>
    <property type="match status" value="1"/>
</dbReference>
<dbReference type="GO" id="GO:0030155">
    <property type="term" value="P:regulation of cell adhesion"/>
    <property type="evidence" value="ECO:0007669"/>
    <property type="project" value="InterPro"/>
</dbReference>
<comment type="subcellular location">
    <subcellularLocation>
        <location evidence="1">Secreted</location>
        <location evidence="1">Extracellular space</location>
        <location evidence="1">Extracellular matrix</location>
        <location evidence="1">Basement membrane</location>
    </subcellularLocation>
</comment>
<dbReference type="Pfam" id="PF00053">
    <property type="entry name" value="EGF_laminin"/>
    <property type="match status" value="15"/>
</dbReference>
<evidence type="ECO:0000313" key="21">
    <source>
        <dbReference type="Proteomes" id="UP000197619"/>
    </source>
</evidence>
<dbReference type="FunFam" id="2.60.120.200:FF:000150">
    <property type="entry name" value="Laminin subunit alpha 5"/>
    <property type="match status" value="1"/>
</dbReference>
<dbReference type="PROSITE" id="PS51115">
    <property type="entry name" value="LAMININ_IVA"/>
    <property type="match status" value="1"/>
</dbReference>
<feature type="domain" description="Laminin G" evidence="16">
    <location>
        <begin position="3153"/>
        <end position="3344"/>
    </location>
</feature>
<feature type="disulfide bond" evidence="12">
    <location>
        <begin position="844"/>
        <end position="861"/>
    </location>
</feature>
<feature type="disulfide bond" evidence="12">
    <location>
        <begin position="1773"/>
        <end position="1790"/>
    </location>
</feature>
<evidence type="ECO:0000256" key="8">
    <source>
        <dbReference type="ARBA" id="ARBA00023054"/>
    </source>
</evidence>
<gene>
    <name evidence="20" type="primary">LAMA5</name>
    <name evidence="20" type="ORF">RLOC_00012826</name>
</gene>
<keyword evidence="11 12" id="KW-0424">Laminin EGF-like domain</keyword>
<comment type="caution">
    <text evidence="12">Lacks conserved residue(s) required for the propagation of feature annotation.</text>
</comment>
<dbReference type="SMART" id="SM00181">
    <property type="entry name" value="EGF"/>
    <property type="match status" value="14"/>
</dbReference>
<feature type="disulfide bond" evidence="12">
    <location>
        <begin position="675"/>
        <end position="684"/>
    </location>
</feature>
<feature type="domain" description="Laminin EGF-like" evidence="17">
    <location>
        <begin position="652"/>
        <end position="698"/>
    </location>
</feature>
<dbReference type="GO" id="GO:0005201">
    <property type="term" value="F:extracellular matrix structural constituent"/>
    <property type="evidence" value="ECO:0007669"/>
    <property type="project" value="TreeGrafter"/>
</dbReference>
<dbReference type="InterPro" id="IPR000742">
    <property type="entry name" value="EGF"/>
</dbReference>
<dbReference type="FunFam" id="2.10.25.10:FF:000074">
    <property type="entry name" value="Laminin subunit alpha"/>
    <property type="match status" value="1"/>
</dbReference>
<feature type="domain" description="Laminin EGF-like" evidence="17">
    <location>
        <begin position="1722"/>
        <end position="1770"/>
    </location>
</feature>
<feature type="domain" description="Laminin N-terminal" evidence="19">
    <location>
        <begin position="39"/>
        <end position="382"/>
    </location>
</feature>
<feature type="disulfide bond" evidence="12">
    <location>
        <begin position="962"/>
        <end position="971"/>
    </location>
</feature>
<dbReference type="FunFam" id="2.10.25.10:FF:000209">
    <property type="entry name" value="Laminin subunit alpha 5"/>
    <property type="match status" value="1"/>
</dbReference>
<dbReference type="FunFam" id="2.10.25.10:FF:000090">
    <property type="entry name" value="laminin subunit alpha"/>
    <property type="match status" value="1"/>
</dbReference>
<feature type="disulfide bond" evidence="12">
    <location>
        <begin position="1746"/>
        <end position="1755"/>
    </location>
</feature>
<feature type="coiled-coil region" evidence="13">
    <location>
        <begin position="2800"/>
        <end position="2899"/>
    </location>
</feature>
<dbReference type="GO" id="GO:0009888">
    <property type="term" value="P:tissue development"/>
    <property type="evidence" value="ECO:0007669"/>
    <property type="project" value="TreeGrafter"/>
</dbReference>
<feature type="domain" description="Laminin EGF-like" evidence="17">
    <location>
        <begin position="2180"/>
        <end position="2233"/>
    </location>
</feature>
<dbReference type="InterPro" id="IPR000034">
    <property type="entry name" value="Laminin_IV"/>
</dbReference>
<dbReference type="FunFam" id="2.10.25.10:FF:000069">
    <property type="entry name" value="Laminin subunit alpha 1"/>
    <property type="match status" value="1"/>
</dbReference>
<dbReference type="Pfam" id="PF06009">
    <property type="entry name" value="Laminin_II"/>
    <property type="match status" value="1"/>
</dbReference>
<dbReference type="SMART" id="SM00180">
    <property type="entry name" value="EGF_Lam"/>
    <property type="match status" value="20"/>
</dbReference>
<evidence type="ECO:0000256" key="4">
    <source>
        <dbReference type="ARBA" id="ARBA00022729"/>
    </source>
</evidence>
<dbReference type="SMART" id="SM00282">
    <property type="entry name" value="LamG"/>
    <property type="match status" value="5"/>
</dbReference>
<dbReference type="FunFam" id="2.10.25.10:FF:000188">
    <property type="entry name" value="Laminin subunit gamma 2"/>
    <property type="match status" value="1"/>
</dbReference>
<dbReference type="InterPro" id="IPR018159">
    <property type="entry name" value="Spectrin/alpha-actinin"/>
</dbReference>